<name>A0AAP4WY26_9GAMM</name>
<dbReference type="InterPro" id="IPR036390">
    <property type="entry name" value="WH_DNA-bd_sf"/>
</dbReference>
<evidence type="ECO:0000259" key="4">
    <source>
        <dbReference type="PROSITE" id="PS51077"/>
    </source>
</evidence>
<evidence type="ECO:0000256" key="1">
    <source>
        <dbReference type="ARBA" id="ARBA00023015"/>
    </source>
</evidence>
<sequence length="281" mass="31108">MSDSQVSLSSGQDVASTPTALSSLATSRENDYTVPALFRGLRILEMFSSSRKVLTTNDFAEELGTSNSAIYRIVITLTDMGYLKKIARNTYELGPQVISLGFSYLASRDLVEVVAPHLDTLRDQTTMSCHLSVREGTDAIYLYRAFAAQRMSVNIPIGSRLPCHVSAMGRILLTVLGEDELQQLYRQIRLDDYPPPAPQNLPALKDAIEEARRQGWVESRSDYATAIATGLYDHTGHLVGAINISGPDAMMADERRRLLLRGALMDCARHINHELGGLHRR</sequence>
<dbReference type="AlphaFoldDB" id="A0AAP4WY26"/>
<protein>
    <submittedName>
        <fullName evidence="6">IclR family transcriptional regulator</fullName>
    </submittedName>
</protein>
<evidence type="ECO:0000259" key="5">
    <source>
        <dbReference type="PROSITE" id="PS51078"/>
    </source>
</evidence>
<organism evidence="6 7">
    <name type="scientific">Cobetia amphilecti</name>
    <dbReference type="NCBI Taxonomy" id="1055104"/>
    <lineage>
        <taxon>Bacteria</taxon>
        <taxon>Pseudomonadati</taxon>
        <taxon>Pseudomonadota</taxon>
        <taxon>Gammaproteobacteria</taxon>
        <taxon>Oceanospirillales</taxon>
        <taxon>Halomonadaceae</taxon>
        <taxon>Cobetia</taxon>
    </lineage>
</organism>
<dbReference type="PANTHER" id="PTHR30136">
    <property type="entry name" value="HELIX-TURN-HELIX TRANSCRIPTIONAL REGULATOR, ICLR FAMILY"/>
    <property type="match status" value="1"/>
</dbReference>
<keyword evidence="2" id="KW-0238">DNA-binding</keyword>
<dbReference type="SMART" id="SM00346">
    <property type="entry name" value="HTH_ICLR"/>
    <property type="match status" value="1"/>
</dbReference>
<evidence type="ECO:0000313" key="7">
    <source>
        <dbReference type="Proteomes" id="UP001170481"/>
    </source>
</evidence>
<comment type="caution">
    <text evidence="6">The sequence shown here is derived from an EMBL/GenBank/DDBJ whole genome shotgun (WGS) entry which is preliminary data.</text>
</comment>
<dbReference type="GO" id="GO:0003677">
    <property type="term" value="F:DNA binding"/>
    <property type="evidence" value="ECO:0007669"/>
    <property type="project" value="UniProtKB-KW"/>
</dbReference>
<dbReference type="PANTHER" id="PTHR30136:SF35">
    <property type="entry name" value="HTH-TYPE TRANSCRIPTIONAL REGULATOR RV1719"/>
    <property type="match status" value="1"/>
</dbReference>
<gene>
    <name evidence="6" type="ORF">Q4535_06200</name>
</gene>
<dbReference type="Gene3D" id="1.10.10.10">
    <property type="entry name" value="Winged helix-like DNA-binding domain superfamily/Winged helix DNA-binding domain"/>
    <property type="match status" value="1"/>
</dbReference>
<dbReference type="Proteomes" id="UP001170481">
    <property type="component" value="Unassembled WGS sequence"/>
</dbReference>
<feature type="domain" description="IclR-ED" evidence="5">
    <location>
        <begin position="96"/>
        <end position="277"/>
    </location>
</feature>
<dbReference type="PROSITE" id="PS51078">
    <property type="entry name" value="ICLR_ED"/>
    <property type="match status" value="1"/>
</dbReference>
<dbReference type="InterPro" id="IPR036388">
    <property type="entry name" value="WH-like_DNA-bd_sf"/>
</dbReference>
<keyword evidence="1" id="KW-0805">Transcription regulation</keyword>
<dbReference type="Gene3D" id="3.30.450.40">
    <property type="match status" value="1"/>
</dbReference>
<dbReference type="InterPro" id="IPR050707">
    <property type="entry name" value="HTH_MetabolicPath_Reg"/>
</dbReference>
<evidence type="ECO:0000313" key="6">
    <source>
        <dbReference type="EMBL" id="MDO6671709.1"/>
    </source>
</evidence>
<evidence type="ECO:0000256" key="2">
    <source>
        <dbReference type="ARBA" id="ARBA00023125"/>
    </source>
</evidence>
<dbReference type="RefSeq" id="WP_054555963.1">
    <property type="nucleotide sequence ID" value="NZ_JAUORK010000005.1"/>
</dbReference>
<dbReference type="SUPFAM" id="SSF46785">
    <property type="entry name" value="Winged helix' DNA-binding domain"/>
    <property type="match status" value="1"/>
</dbReference>
<keyword evidence="3" id="KW-0804">Transcription</keyword>
<reference evidence="6" key="1">
    <citation type="submission" date="2023-07" db="EMBL/GenBank/DDBJ databases">
        <title>Genome content predicts the carbon catabolic preferences of heterotrophic bacteria.</title>
        <authorList>
            <person name="Gralka M."/>
        </authorList>
    </citation>
    <scope>NUCLEOTIDE SEQUENCE</scope>
    <source>
        <strain evidence="6">C2R13</strain>
    </source>
</reference>
<dbReference type="Pfam" id="PF09339">
    <property type="entry name" value="HTH_IclR"/>
    <property type="match status" value="1"/>
</dbReference>
<proteinExistence type="predicted"/>
<dbReference type="PROSITE" id="PS51077">
    <property type="entry name" value="HTH_ICLR"/>
    <property type="match status" value="1"/>
</dbReference>
<dbReference type="InterPro" id="IPR014757">
    <property type="entry name" value="Tscrpt_reg_IclR_C"/>
</dbReference>
<evidence type="ECO:0000256" key="3">
    <source>
        <dbReference type="ARBA" id="ARBA00023163"/>
    </source>
</evidence>
<dbReference type="InterPro" id="IPR029016">
    <property type="entry name" value="GAF-like_dom_sf"/>
</dbReference>
<dbReference type="GO" id="GO:0003700">
    <property type="term" value="F:DNA-binding transcription factor activity"/>
    <property type="evidence" value="ECO:0007669"/>
    <property type="project" value="TreeGrafter"/>
</dbReference>
<dbReference type="EMBL" id="JAUORK010000005">
    <property type="protein sequence ID" value="MDO6671709.1"/>
    <property type="molecule type" value="Genomic_DNA"/>
</dbReference>
<dbReference type="InterPro" id="IPR005471">
    <property type="entry name" value="Tscrpt_reg_IclR_N"/>
</dbReference>
<dbReference type="Pfam" id="PF01614">
    <property type="entry name" value="IclR_C"/>
    <property type="match status" value="1"/>
</dbReference>
<dbReference type="GO" id="GO:0045892">
    <property type="term" value="P:negative regulation of DNA-templated transcription"/>
    <property type="evidence" value="ECO:0007669"/>
    <property type="project" value="TreeGrafter"/>
</dbReference>
<feature type="domain" description="HTH iclR-type" evidence="4">
    <location>
        <begin position="34"/>
        <end position="95"/>
    </location>
</feature>
<accession>A0AAP4WY26</accession>
<dbReference type="SUPFAM" id="SSF55781">
    <property type="entry name" value="GAF domain-like"/>
    <property type="match status" value="1"/>
</dbReference>